<dbReference type="Proteomes" id="UP000288805">
    <property type="component" value="Unassembled WGS sequence"/>
</dbReference>
<accession>A0A438HX72</accession>
<protein>
    <submittedName>
        <fullName evidence="1">Uncharacterized protein</fullName>
    </submittedName>
</protein>
<comment type="caution">
    <text evidence="1">The sequence shown here is derived from an EMBL/GenBank/DDBJ whole genome shotgun (WGS) entry which is preliminary data.</text>
</comment>
<name>A0A438HX72_VITVI</name>
<reference evidence="1 2" key="1">
    <citation type="journal article" date="2018" name="PLoS Genet.">
        <title>Population sequencing reveals clonal diversity and ancestral inbreeding in the grapevine cultivar Chardonnay.</title>
        <authorList>
            <person name="Roach M.J."/>
            <person name="Johnson D.L."/>
            <person name="Bohlmann J."/>
            <person name="van Vuuren H.J."/>
            <person name="Jones S.J."/>
            <person name="Pretorius I.S."/>
            <person name="Schmidt S.A."/>
            <person name="Borneman A.R."/>
        </authorList>
    </citation>
    <scope>NUCLEOTIDE SEQUENCE [LARGE SCALE GENOMIC DNA]</scope>
    <source>
        <strain evidence="2">cv. Chardonnay</strain>
        <tissue evidence="1">Leaf</tissue>
    </source>
</reference>
<dbReference type="AlphaFoldDB" id="A0A438HX72"/>
<proteinExistence type="predicted"/>
<evidence type="ECO:0000313" key="2">
    <source>
        <dbReference type="Proteomes" id="UP000288805"/>
    </source>
</evidence>
<dbReference type="EMBL" id="QGNW01000168">
    <property type="protein sequence ID" value="RVW89000.1"/>
    <property type="molecule type" value="Genomic_DNA"/>
</dbReference>
<gene>
    <name evidence="1" type="ORF">CK203_029418</name>
</gene>
<evidence type="ECO:0000313" key="1">
    <source>
        <dbReference type="EMBL" id="RVW89000.1"/>
    </source>
</evidence>
<sequence length="73" mass="8158">MQCLPFILFFSSFYFKGKDGCITSRSSKAQAIGGKPPYLKDASNEPPHGFYIEPRKLLETLGAIYTKPLEGRV</sequence>
<organism evidence="1 2">
    <name type="scientific">Vitis vinifera</name>
    <name type="common">Grape</name>
    <dbReference type="NCBI Taxonomy" id="29760"/>
    <lineage>
        <taxon>Eukaryota</taxon>
        <taxon>Viridiplantae</taxon>
        <taxon>Streptophyta</taxon>
        <taxon>Embryophyta</taxon>
        <taxon>Tracheophyta</taxon>
        <taxon>Spermatophyta</taxon>
        <taxon>Magnoliopsida</taxon>
        <taxon>eudicotyledons</taxon>
        <taxon>Gunneridae</taxon>
        <taxon>Pentapetalae</taxon>
        <taxon>rosids</taxon>
        <taxon>Vitales</taxon>
        <taxon>Vitaceae</taxon>
        <taxon>Viteae</taxon>
        <taxon>Vitis</taxon>
    </lineage>
</organism>